<protein>
    <recommendedName>
        <fullName evidence="2">DUF711 domain-containing protein</fullName>
    </recommendedName>
</protein>
<dbReference type="Pfam" id="PF05167">
    <property type="entry name" value="DUF711"/>
    <property type="match status" value="1"/>
</dbReference>
<proteinExistence type="predicted"/>
<gene>
    <name evidence="1" type="ORF">HPHI1048_LOCUS6537</name>
</gene>
<dbReference type="SUPFAM" id="SSF51998">
    <property type="entry name" value="PFL-like glycyl radical enzymes"/>
    <property type="match status" value="1"/>
</dbReference>
<dbReference type="PANTHER" id="PTHR37560">
    <property type="entry name" value="UPF0210 PROTEIN SPR0218"/>
    <property type="match status" value="1"/>
</dbReference>
<dbReference type="InterPro" id="IPR007841">
    <property type="entry name" value="UPF0210"/>
</dbReference>
<name>A0A7S0HH72_9CRYP</name>
<evidence type="ECO:0000313" key="1">
    <source>
        <dbReference type="EMBL" id="CAD8476836.1"/>
    </source>
</evidence>
<dbReference type="AlphaFoldDB" id="A0A7S0HH72"/>
<dbReference type="PANTHER" id="PTHR37560:SF2">
    <property type="entry name" value="DUF711 DOMAIN-CONTAINING PROTEIN"/>
    <property type="match status" value="1"/>
</dbReference>
<accession>A0A7S0HH72</accession>
<reference evidence="1" key="1">
    <citation type="submission" date="2021-01" db="EMBL/GenBank/DDBJ databases">
        <authorList>
            <person name="Corre E."/>
            <person name="Pelletier E."/>
            <person name="Niang G."/>
            <person name="Scheremetjew M."/>
            <person name="Finn R."/>
            <person name="Kale V."/>
            <person name="Holt S."/>
            <person name="Cochrane G."/>
            <person name="Meng A."/>
            <person name="Brown T."/>
            <person name="Cohen L."/>
        </authorList>
    </citation>
    <scope>NUCLEOTIDE SEQUENCE</scope>
    <source>
        <strain evidence="1">CCMP325</strain>
    </source>
</reference>
<dbReference type="Gene3D" id="3.20.70.20">
    <property type="match status" value="1"/>
</dbReference>
<sequence>MGEGRVKVRTVTSLVSLSREIVQDKPKLVKAIEECVRNNRNMEAKLVERGFEVQSLRISTNSFEDYMTIDNEEKFAQDLDLIKTTVSQCGATFFNFGPARSETGLLRIPSLLESMDLAFANCDLLPSQSLDKIDLVWMGKVAACCSKLADGGSNNFRFCAFANAGHGIPFFPVSYHESGSPPSFSIALENAQLVREIFSHTRSGDASTLIQTCSHALTLELDTICKRVEEVALAVEQEGGFKYLGIDTSINPALSQDGSVAYAFESLLGKEFRFGGAGTLGVARALTSAVKDVQVKRVGYCGLMLPILEDLGLAERTNEGRITVQGLLAWSSVCGVGLDTVPVEGKSSEEEIKHLYLDIVSMAHRLNKPLSCRILPMRGLKQGDIAAFPGNPYLCSCAVLPIN</sequence>
<dbReference type="EMBL" id="HBEO01009351">
    <property type="protein sequence ID" value="CAD8476836.1"/>
    <property type="molecule type" value="Transcribed_RNA"/>
</dbReference>
<organism evidence="1">
    <name type="scientific">Hanusia phi</name>
    <dbReference type="NCBI Taxonomy" id="3032"/>
    <lineage>
        <taxon>Eukaryota</taxon>
        <taxon>Cryptophyceae</taxon>
        <taxon>Pyrenomonadales</taxon>
        <taxon>Geminigeraceae</taxon>
        <taxon>Hanusia</taxon>
    </lineage>
</organism>
<evidence type="ECO:0008006" key="2">
    <source>
        <dbReference type="Google" id="ProtNLM"/>
    </source>
</evidence>